<accession>A0ABS6E5F0</accession>
<keyword evidence="2" id="KW-1185">Reference proteome</keyword>
<organism evidence="1 2">
    <name type="scientific">Tissierella simiarum</name>
    <dbReference type="NCBI Taxonomy" id="2841534"/>
    <lineage>
        <taxon>Bacteria</taxon>
        <taxon>Bacillati</taxon>
        <taxon>Bacillota</taxon>
        <taxon>Tissierellia</taxon>
        <taxon>Tissierellales</taxon>
        <taxon>Tissierellaceae</taxon>
        <taxon>Tissierella</taxon>
    </lineage>
</organism>
<gene>
    <name evidence="1" type="ORF">KQI42_08990</name>
</gene>
<reference evidence="1 2" key="1">
    <citation type="submission" date="2021-06" db="EMBL/GenBank/DDBJ databases">
        <authorList>
            <person name="Sun Q."/>
            <person name="Li D."/>
        </authorList>
    </citation>
    <scope>NUCLEOTIDE SEQUENCE [LARGE SCALE GENOMIC DNA]</scope>
    <source>
        <strain evidence="1 2">MSJ-40</strain>
    </source>
</reference>
<dbReference type="RefSeq" id="WP_216519006.1">
    <property type="nucleotide sequence ID" value="NZ_JAHLPM010000007.1"/>
</dbReference>
<name>A0ABS6E5F0_9FIRM</name>
<sequence length="178" mass="21576">MKRYIKIRHWNYWFGIYGFSEFPTEVEFDITSDSRGEDIVFHFDLMDLDCMEYYIENNLYIEKEDEGYNKFLESYKEFLNGAKLHLVTILYYPTSIFKNNFNYKIFPKYKIGSLLDIKNNQGESPYYVDIFIKERNVLAPWKLICHMKEIMLDLFGEEVELEIIDIPSYKETLKSFFE</sequence>
<evidence type="ECO:0000313" key="2">
    <source>
        <dbReference type="Proteomes" id="UP000749471"/>
    </source>
</evidence>
<proteinExistence type="predicted"/>
<protein>
    <submittedName>
        <fullName evidence="1">Uncharacterized protein</fullName>
    </submittedName>
</protein>
<dbReference type="Proteomes" id="UP000749471">
    <property type="component" value="Unassembled WGS sequence"/>
</dbReference>
<dbReference type="EMBL" id="JAHLPM010000007">
    <property type="protein sequence ID" value="MBU5438142.1"/>
    <property type="molecule type" value="Genomic_DNA"/>
</dbReference>
<evidence type="ECO:0000313" key="1">
    <source>
        <dbReference type="EMBL" id="MBU5438142.1"/>
    </source>
</evidence>
<comment type="caution">
    <text evidence="1">The sequence shown here is derived from an EMBL/GenBank/DDBJ whole genome shotgun (WGS) entry which is preliminary data.</text>
</comment>